<dbReference type="EMBL" id="ML991881">
    <property type="protein sequence ID" value="KAF2228976.1"/>
    <property type="molecule type" value="Genomic_DNA"/>
</dbReference>
<dbReference type="OrthoDB" id="3940236at2759"/>
<proteinExistence type="predicted"/>
<dbReference type="Proteomes" id="UP000800092">
    <property type="component" value="Unassembled WGS sequence"/>
</dbReference>
<keyword evidence="2" id="KW-1185">Reference proteome</keyword>
<organism evidence="1 2">
    <name type="scientific">Viridothelium virens</name>
    <name type="common">Speckled blister lichen</name>
    <name type="synonym">Trypethelium virens</name>
    <dbReference type="NCBI Taxonomy" id="1048519"/>
    <lineage>
        <taxon>Eukaryota</taxon>
        <taxon>Fungi</taxon>
        <taxon>Dikarya</taxon>
        <taxon>Ascomycota</taxon>
        <taxon>Pezizomycotina</taxon>
        <taxon>Dothideomycetes</taxon>
        <taxon>Dothideomycetes incertae sedis</taxon>
        <taxon>Trypetheliales</taxon>
        <taxon>Trypetheliaceae</taxon>
        <taxon>Viridothelium</taxon>
    </lineage>
</organism>
<protein>
    <submittedName>
        <fullName evidence="1">Uncharacterized protein</fullName>
    </submittedName>
</protein>
<accession>A0A6A6GT63</accession>
<reference evidence="1" key="1">
    <citation type="journal article" date="2020" name="Stud. Mycol.">
        <title>101 Dothideomycetes genomes: a test case for predicting lifestyles and emergence of pathogens.</title>
        <authorList>
            <person name="Haridas S."/>
            <person name="Albert R."/>
            <person name="Binder M."/>
            <person name="Bloem J."/>
            <person name="Labutti K."/>
            <person name="Salamov A."/>
            <person name="Andreopoulos B."/>
            <person name="Baker S."/>
            <person name="Barry K."/>
            <person name="Bills G."/>
            <person name="Bluhm B."/>
            <person name="Cannon C."/>
            <person name="Castanera R."/>
            <person name="Culley D."/>
            <person name="Daum C."/>
            <person name="Ezra D."/>
            <person name="Gonzalez J."/>
            <person name="Henrissat B."/>
            <person name="Kuo A."/>
            <person name="Liang C."/>
            <person name="Lipzen A."/>
            <person name="Lutzoni F."/>
            <person name="Magnuson J."/>
            <person name="Mondo S."/>
            <person name="Nolan M."/>
            <person name="Ohm R."/>
            <person name="Pangilinan J."/>
            <person name="Park H.-J."/>
            <person name="Ramirez L."/>
            <person name="Alfaro M."/>
            <person name="Sun H."/>
            <person name="Tritt A."/>
            <person name="Yoshinaga Y."/>
            <person name="Zwiers L.-H."/>
            <person name="Turgeon B."/>
            <person name="Goodwin S."/>
            <person name="Spatafora J."/>
            <person name="Crous P."/>
            <person name="Grigoriev I."/>
        </authorList>
    </citation>
    <scope>NUCLEOTIDE SEQUENCE</scope>
    <source>
        <strain evidence="1">Tuck. ex Michener</strain>
    </source>
</reference>
<evidence type="ECO:0000313" key="2">
    <source>
        <dbReference type="Proteomes" id="UP000800092"/>
    </source>
</evidence>
<name>A0A6A6GT63_VIRVR</name>
<evidence type="ECO:0000313" key="1">
    <source>
        <dbReference type="EMBL" id="KAF2228976.1"/>
    </source>
</evidence>
<sequence>MSSVFDLGDMRELIKQFSPGSNQAINPYDGTLVPTTAETHLLSSSWIKKEFRTLCESSRERISLDALPSRFDITPSQCSEILKSEIVDCLLSSGRRFVIPKQEEDIIQDELKTISHRIGVSIKHFARGNDIDLGQMRDLVQKLNRIHAADNPIHLEILADGDALISKESHERYLTGIHKIMQTAQDQAIVQKLVQTSDFQDLKLPNTHALLLAMELLNYDHTVISGWLQDYSQDAVVFTPNSSIAEDLRTGDLQYVNMLEPVRRPCGEQQLIAKTRALLREQISKEGIVYITKDDIAFSSLWLHGLASQLDGDLSEAGIARVLFADLPSHIQSEVANLLTTYSPPDAIDGKNANLLLQTPCSRFGNLLISDKRRQSLEMALEQSARDGAAKQVESATAVSTFDSADALNGILKNEKRLSSGERNELRHGLLNREMTQRVKSIFEEELARGYDTMRERFRLQYCDRILFKADLAYEFNKSLKTNTDFAKILEETLEAWVQETLIPQNLKPQAPLSKLAQQCNDKSLNRKLDALKTQWRGIEDLRTFPPQYRIAELVDEHARSAETKSQDR</sequence>
<gene>
    <name evidence="1" type="ORF">EV356DRAFT_33006</name>
</gene>
<dbReference type="AlphaFoldDB" id="A0A6A6GT63"/>